<accession>A0AAE0XXP6</accession>
<reference evidence="1" key="1">
    <citation type="journal article" date="2023" name="G3 (Bethesda)">
        <title>A reference genome for the long-term kleptoplast-retaining sea slug Elysia crispata morphotype clarki.</title>
        <authorList>
            <person name="Eastman K.E."/>
            <person name="Pendleton A.L."/>
            <person name="Shaikh M.A."/>
            <person name="Suttiyut T."/>
            <person name="Ogas R."/>
            <person name="Tomko P."/>
            <person name="Gavelis G."/>
            <person name="Widhalm J.R."/>
            <person name="Wisecaver J.H."/>
        </authorList>
    </citation>
    <scope>NUCLEOTIDE SEQUENCE</scope>
    <source>
        <strain evidence="1">ECLA1</strain>
    </source>
</reference>
<evidence type="ECO:0000313" key="1">
    <source>
        <dbReference type="EMBL" id="KAK3724691.1"/>
    </source>
</evidence>
<sequence length="92" mass="10181">MNAFLLAIIPWPDLRQVSPMCEGLIEECGHWLVKPSHNTDRGARKDGALNQVGWGVSRSTTCSSSAAWLCWNGYLLPERRSKLPPSAALWSS</sequence>
<protein>
    <submittedName>
        <fullName evidence="1">Uncharacterized protein</fullName>
    </submittedName>
</protein>
<dbReference type="Proteomes" id="UP001283361">
    <property type="component" value="Unassembled WGS sequence"/>
</dbReference>
<comment type="caution">
    <text evidence="1">The sequence shown here is derived from an EMBL/GenBank/DDBJ whole genome shotgun (WGS) entry which is preliminary data.</text>
</comment>
<dbReference type="EMBL" id="JAWDGP010007341">
    <property type="protein sequence ID" value="KAK3724691.1"/>
    <property type="molecule type" value="Genomic_DNA"/>
</dbReference>
<proteinExistence type="predicted"/>
<name>A0AAE0XXP6_9GAST</name>
<evidence type="ECO:0000313" key="2">
    <source>
        <dbReference type="Proteomes" id="UP001283361"/>
    </source>
</evidence>
<gene>
    <name evidence="1" type="ORF">RRG08_041171</name>
</gene>
<dbReference type="AlphaFoldDB" id="A0AAE0XXP6"/>
<keyword evidence="2" id="KW-1185">Reference proteome</keyword>
<organism evidence="1 2">
    <name type="scientific">Elysia crispata</name>
    <name type="common">lettuce slug</name>
    <dbReference type="NCBI Taxonomy" id="231223"/>
    <lineage>
        <taxon>Eukaryota</taxon>
        <taxon>Metazoa</taxon>
        <taxon>Spiralia</taxon>
        <taxon>Lophotrochozoa</taxon>
        <taxon>Mollusca</taxon>
        <taxon>Gastropoda</taxon>
        <taxon>Heterobranchia</taxon>
        <taxon>Euthyneura</taxon>
        <taxon>Panpulmonata</taxon>
        <taxon>Sacoglossa</taxon>
        <taxon>Placobranchoidea</taxon>
        <taxon>Plakobranchidae</taxon>
        <taxon>Elysia</taxon>
    </lineage>
</organism>